<dbReference type="Gene3D" id="2.40.10.220">
    <property type="entry name" value="predicted glycosyltransferase like domains"/>
    <property type="match status" value="1"/>
</dbReference>
<dbReference type="OrthoDB" id="5432038at2"/>
<protein>
    <submittedName>
        <fullName evidence="2">PilZ domain-containing protein</fullName>
    </submittedName>
</protein>
<reference evidence="2 3" key="1">
    <citation type="submission" date="2016-10" db="EMBL/GenBank/DDBJ databases">
        <authorList>
            <person name="de Groot N.N."/>
        </authorList>
    </citation>
    <scope>NUCLEOTIDE SEQUENCE [LARGE SCALE GENOMIC DNA]</scope>
    <source>
        <strain evidence="2 3">DSM 7343</strain>
    </source>
</reference>
<feature type="domain" description="PilZ" evidence="1">
    <location>
        <begin position="150"/>
        <end position="228"/>
    </location>
</feature>
<dbReference type="AlphaFoldDB" id="A0A1H3XP92"/>
<dbReference type="Pfam" id="PF07238">
    <property type="entry name" value="PilZ"/>
    <property type="match status" value="1"/>
</dbReference>
<dbReference type="STRING" id="37625.SAMN05660420_01044"/>
<dbReference type="Proteomes" id="UP000199409">
    <property type="component" value="Unassembled WGS sequence"/>
</dbReference>
<keyword evidence="3" id="KW-1185">Reference proteome</keyword>
<proteinExistence type="predicted"/>
<dbReference type="SUPFAM" id="SSF141371">
    <property type="entry name" value="PilZ domain-like"/>
    <property type="match status" value="1"/>
</dbReference>
<dbReference type="InterPro" id="IPR009875">
    <property type="entry name" value="PilZ_domain"/>
</dbReference>
<dbReference type="GO" id="GO:0035438">
    <property type="term" value="F:cyclic-di-GMP binding"/>
    <property type="evidence" value="ECO:0007669"/>
    <property type="project" value="InterPro"/>
</dbReference>
<name>A0A1H3XP92_9BACT</name>
<sequence>MANTGNNLKVRVDMPRNRIYCTIRGDVSKPELEKFFTDIRFGIADLTPGFSMITDLTNCRIAHLAAIPTFRKMMHYIADHGVQEVIRIINPKNLVFKQMLNLTSRIQSYNPMYVNTLAEAEDKLDTSIKREALRFQIINKTIEFNTDIVSSVGKLIDVSIGGCAIKADENQVSLEEVINIKFSLTNKKSEIMNFELEGKVCRFIDEGFAVVFNEHSSPEKELLQECLVQETQIIS</sequence>
<dbReference type="EMBL" id="FNQN01000002">
    <property type="protein sequence ID" value="SEA00731.1"/>
    <property type="molecule type" value="Genomic_DNA"/>
</dbReference>
<accession>A0A1H3XP92</accession>
<evidence type="ECO:0000313" key="2">
    <source>
        <dbReference type="EMBL" id="SEA00731.1"/>
    </source>
</evidence>
<organism evidence="2 3">
    <name type="scientific">Desulfuromusa kysingii</name>
    <dbReference type="NCBI Taxonomy" id="37625"/>
    <lineage>
        <taxon>Bacteria</taxon>
        <taxon>Pseudomonadati</taxon>
        <taxon>Thermodesulfobacteriota</taxon>
        <taxon>Desulfuromonadia</taxon>
        <taxon>Desulfuromonadales</taxon>
        <taxon>Geopsychrobacteraceae</taxon>
        <taxon>Desulfuromusa</taxon>
    </lineage>
</organism>
<dbReference type="RefSeq" id="WP_092345392.1">
    <property type="nucleotide sequence ID" value="NZ_FNQN01000002.1"/>
</dbReference>
<gene>
    <name evidence="2" type="ORF">SAMN05660420_01044</name>
</gene>
<evidence type="ECO:0000313" key="3">
    <source>
        <dbReference type="Proteomes" id="UP000199409"/>
    </source>
</evidence>
<evidence type="ECO:0000259" key="1">
    <source>
        <dbReference type="Pfam" id="PF07238"/>
    </source>
</evidence>